<dbReference type="InParanoid" id="A0A1Q3AMD9"/>
<evidence type="ECO:0000313" key="2">
    <source>
        <dbReference type="Proteomes" id="UP000187406"/>
    </source>
</evidence>
<accession>A0A1Q3AMD9</accession>
<dbReference type="Proteomes" id="UP000187406">
    <property type="component" value="Unassembled WGS sequence"/>
</dbReference>
<evidence type="ECO:0000313" key="1">
    <source>
        <dbReference type="EMBL" id="GAV56926.1"/>
    </source>
</evidence>
<name>A0A1Q3AMD9_CEPFO</name>
<dbReference type="CDD" id="cd09272">
    <property type="entry name" value="RNase_HI_RT_Ty1"/>
    <property type="match status" value="1"/>
</dbReference>
<proteinExistence type="predicted"/>
<comment type="caution">
    <text evidence="1">The sequence shown here is derived from an EMBL/GenBank/DDBJ whole genome shotgun (WGS) entry which is preliminary data.</text>
</comment>
<protein>
    <submittedName>
        <fullName evidence="1">Uncharacterized protein</fullName>
    </submittedName>
</protein>
<dbReference type="EMBL" id="BDDD01000011">
    <property type="protein sequence ID" value="GAV56926.1"/>
    <property type="molecule type" value="Genomic_DNA"/>
</dbReference>
<dbReference type="OrthoDB" id="418757at2759"/>
<reference evidence="2" key="1">
    <citation type="submission" date="2016-04" db="EMBL/GenBank/DDBJ databases">
        <title>Cephalotus genome sequencing.</title>
        <authorList>
            <person name="Fukushima K."/>
            <person name="Hasebe M."/>
            <person name="Fang X."/>
        </authorList>
    </citation>
    <scope>NUCLEOTIDE SEQUENCE [LARGE SCALE GENOMIC DNA]</scope>
    <source>
        <strain evidence="2">cv. St1</strain>
    </source>
</reference>
<gene>
    <name evidence="1" type="ORF">CFOL_v3_00465</name>
</gene>
<keyword evidence="2" id="KW-1185">Reference proteome</keyword>
<dbReference type="AlphaFoldDB" id="A0A1Q3AMD9"/>
<organism evidence="1 2">
    <name type="scientific">Cephalotus follicularis</name>
    <name type="common">Albany pitcher plant</name>
    <dbReference type="NCBI Taxonomy" id="3775"/>
    <lineage>
        <taxon>Eukaryota</taxon>
        <taxon>Viridiplantae</taxon>
        <taxon>Streptophyta</taxon>
        <taxon>Embryophyta</taxon>
        <taxon>Tracheophyta</taxon>
        <taxon>Spermatophyta</taxon>
        <taxon>Magnoliopsida</taxon>
        <taxon>eudicotyledons</taxon>
        <taxon>Gunneridae</taxon>
        <taxon>Pentapetalae</taxon>
        <taxon>rosids</taxon>
        <taxon>fabids</taxon>
        <taxon>Oxalidales</taxon>
        <taxon>Cephalotaceae</taxon>
        <taxon>Cephalotus</taxon>
    </lineage>
</organism>
<sequence length="99" mass="11284">MKKFIEDLGVVLGIDDPVSLYCDNNGAMTQAKKPRSHSKSKHILRHFHLIREIVDRGDIKVERVPGQDNIADPLTKALPKAVFDRHLNAMGERHYGNWL</sequence>